<feature type="domain" description="M23ase beta-sheet core" evidence="3">
    <location>
        <begin position="72"/>
        <end position="159"/>
    </location>
</feature>
<sequence>MLAAGTAATPDGGAGPGHPDRTNDPPRSAVVSPHDPRRSVRSAAEGRFVWPLHPPPPVVRGFDPPESPYGAGHRGVDLGASIGQPVLAAGAGVVVFAGQVAGRGVISIDHDAIRTTYEPVRPEVSAGDQVYAGQRIGTVVASHRGCPGVCLHWGARRDKPPEYLDPLELLRSQSVIRLKPWPRDADD</sequence>
<dbReference type="EMBL" id="QGUI01000328">
    <property type="protein sequence ID" value="PZM97186.1"/>
    <property type="molecule type" value="Genomic_DNA"/>
</dbReference>
<dbReference type="CDD" id="cd12797">
    <property type="entry name" value="M23_peptidase"/>
    <property type="match status" value="1"/>
</dbReference>
<dbReference type="EMBL" id="QGUI02000031">
    <property type="protein sequence ID" value="MFO7191481.1"/>
    <property type="molecule type" value="Genomic_DNA"/>
</dbReference>
<dbReference type="GO" id="GO:0004222">
    <property type="term" value="F:metalloendopeptidase activity"/>
    <property type="evidence" value="ECO:0007669"/>
    <property type="project" value="TreeGrafter"/>
</dbReference>
<dbReference type="Gene3D" id="2.70.70.10">
    <property type="entry name" value="Glucose Permease (Domain IIA)"/>
    <property type="match status" value="1"/>
</dbReference>
<dbReference type="EC" id="3.4.24.-" evidence="4"/>
<evidence type="ECO:0000313" key="6">
    <source>
        <dbReference type="Proteomes" id="UP000249324"/>
    </source>
</evidence>
<evidence type="ECO:0000313" key="4">
    <source>
        <dbReference type="EMBL" id="MFO7191481.1"/>
    </source>
</evidence>
<evidence type="ECO:0000259" key="3">
    <source>
        <dbReference type="Pfam" id="PF01551"/>
    </source>
</evidence>
<accession>A0A2W4LNE4</accession>
<evidence type="ECO:0000313" key="5">
    <source>
        <dbReference type="EMBL" id="PZM97186.1"/>
    </source>
</evidence>
<dbReference type="PANTHER" id="PTHR21666:SF289">
    <property type="entry name" value="L-ALA--D-GLU ENDOPEPTIDASE"/>
    <property type="match status" value="1"/>
</dbReference>
<evidence type="ECO:0000256" key="1">
    <source>
        <dbReference type="ARBA" id="ARBA00022729"/>
    </source>
</evidence>
<dbReference type="InterPro" id="IPR011055">
    <property type="entry name" value="Dup_hybrid_motif"/>
</dbReference>
<organism evidence="5">
    <name type="scientific">Thermocrispum agreste</name>
    <dbReference type="NCBI Taxonomy" id="37925"/>
    <lineage>
        <taxon>Bacteria</taxon>
        <taxon>Bacillati</taxon>
        <taxon>Actinomycetota</taxon>
        <taxon>Actinomycetes</taxon>
        <taxon>Pseudonocardiales</taxon>
        <taxon>Pseudonocardiaceae</taxon>
        <taxon>Thermocrispum</taxon>
    </lineage>
</organism>
<reference evidence="4 6" key="3">
    <citation type="journal article" date="2021" name="BMC Genomics">
        <title>Genome-resolved metagenome and metatranscriptome analyses of thermophilic composting reveal key bacterial players and their metabolic interactions.</title>
        <authorList>
            <person name="Braga L.P.P."/>
            <person name="Pereira R.V."/>
            <person name="Martins L.F."/>
            <person name="Moura L.M.S."/>
            <person name="Sanchez F.B."/>
            <person name="Patane J.S.L."/>
            <person name="da Silva A.M."/>
            <person name="Setubal J.C."/>
        </authorList>
    </citation>
    <scope>NUCLEOTIDE SEQUENCE [LARGE SCALE GENOMIC DNA]</scope>
    <source>
        <strain evidence="4">ZC4RG45</strain>
    </source>
</reference>
<dbReference type="InterPro" id="IPR016047">
    <property type="entry name" value="M23ase_b-sheet_dom"/>
</dbReference>
<protein>
    <submittedName>
        <fullName evidence="4 5">Peptidase</fullName>
        <ecNumber evidence="4">3.4.24.-</ecNumber>
    </submittedName>
</protein>
<feature type="compositionally biased region" description="Low complexity" evidence="2">
    <location>
        <begin position="1"/>
        <end position="11"/>
    </location>
</feature>
<reference evidence="4" key="4">
    <citation type="submission" date="2023-08" db="EMBL/GenBank/DDBJ databases">
        <authorList>
            <person name="Guima S.E.S."/>
            <person name="Martins L.F."/>
            <person name="Silva A.M."/>
            <person name="Setubal J.C."/>
        </authorList>
    </citation>
    <scope>NUCLEOTIDE SEQUENCE</scope>
    <source>
        <strain evidence="4">ZC4RG45</strain>
    </source>
</reference>
<reference evidence="4" key="1">
    <citation type="submission" date="2018-05" db="EMBL/GenBank/DDBJ databases">
        <authorList>
            <person name="Moura L."/>
            <person name="Setubal J.C."/>
        </authorList>
    </citation>
    <scope>NUCLEOTIDE SEQUENCE</scope>
    <source>
        <strain evidence="4">ZC4RG45</strain>
    </source>
</reference>
<proteinExistence type="predicted"/>
<comment type="caution">
    <text evidence="5">The sequence shown here is derived from an EMBL/GenBank/DDBJ whole genome shotgun (WGS) entry which is preliminary data.</text>
</comment>
<evidence type="ECO:0000256" key="2">
    <source>
        <dbReference type="SAM" id="MobiDB-lite"/>
    </source>
</evidence>
<keyword evidence="1" id="KW-0732">Signal</keyword>
<dbReference type="PANTHER" id="PTHR21666">
    <property type="entry name" value="PEPTIDASE-RELATED"/>
    <property type="match status" value="1"/>
</dbReference>
<gene>
    <name evidence="4" type="ORF">DIU77_004490</name>
    <name evidence="5" type="ORF">DIU77_09665</name>
</gene>
<dbReference type="Proteomes" id="UP000249324">
    <property type="component" value="Unassembled WGS sequence"/>
</dbReference>
<reference evidence="5" key="2">
    <citation type="submission" date="2018-05" db="EMBL/GenBank/DDBJ databases">
        <authorList>
            <person name="Lanie J.A."/>
            <person name="Ng W.-L."/>
            <person name="Kazmierczak K.M."/>
            <person name="Andrzejewski T.M."/>
            <person name="Davidsen T.M."/>
            <person name="Wayne K.J."/>
            <person name="Tettelin H."/>
            <person name="Glass J.I."/>
            <person name="Rusch D."/>
            <person name="Podicherti R."/>
            <person name="Tsui H.-C.T."/>
            <person name="Winkler M.E."/>
        </authorList>
    </citation>
    <scope>NUCLEOTIDE SEQUENCE</scope>
    <source>
        <strain evidence="5">ZC4RG45</strain>
    </source>
</reference>
<dbReference type="InterPro" id="IPR050570">
    <property type="entry name" value="Cell_wall_metabolism_enzyme"/>
</dbReference>
<dbReference type="AlphaFoldDB" id="A0A2W4LNE4"/>
<dbReference type="SUPFAM" id="SSF51261">
    <property type="entry name" value="Duplicated hybrid motif"/>
    <property type="match status" value="1"/>
</dbReference>
<feature type="region of interest" description="Disordered" evidence="2">
    <location>
        <begin position="1"/>
        <end position="49"/>
    </location>
</feature>
<dbReference type="Pfam" id="PF01551">
    <property type="entry name" value="Peptidase_M23"/>
    <property type="match status" value="1"/>
</dbReference>
<keyword evidence="4" id="KW-0378">Hydrolase</keyword>
<name>A0A2W4LNE4_9PSEU</name>